<comment type="caution">
    <text evidence="1">The sequence shown here is derived from an EMBL/GenBank/DDBJ whole genome shotgun (WGS) entry which is preliminary data.</text>
</comment>
<organism evidence="1 2">
    <name type="scientific">Spirosoma telluris</name>
    <dbReference type="NCBI Taxonomy" id="2183553"/>
    <lineage>
        <taxon>Bacteria</taxon>
        <taxon>Pseudomonadati</taxon>
        <taxon>Bacteroidota</taxon>
        <taxon>Cytophagia</taxon>
        <taxon>Cytophagales</taxon>
        <taxon>Cytophagaceae</taxon>
        <taxon>Spirosoma</taxon>
    </lineage>
</organism>
<sequence length="502" mass="56242">MFTTAGFVPHTAMKVNNILLFVILLVPILCNSQNKIQIHLAPGLKGPYTGRLVVYTLSDTTKQFGGPMSSDNAGFAIEVSNWGQGQVQEIDASSHWFLKNIDSLTQGYYKFVAILDTNRQERAMSAPGNLYTRNEGILQVISGQPNVASIILNSVFLDRKFAKNDSINEVKLRSDLLSDFRKESIFLKAGIIFPASYFRDTTRVFPVVYIIPGWGGTHFNALSKNARNAYGIGQGKDKVYVFLNPETQTPWGLHAFVDSRVNGPWGTALVKELMPFIASQFRVSKDPALTFITGQSSGGYGAIWLALHYSEKFGGCWATAPDPIDFSSFTGVDIYLENNFYQDRLGRERGIFLMNGTFRSTLRQARLMEELEGDGGQQQSFEAAFGLSGADGRPRQLFDVKTGKINKTVSRTWKEYDLAFYVQRHWKEIKKKRAGRIRIYVGSDDNFRLNESVASFTKKVKTINADIHCEVIPAADHFSLRSPKLIAKIQQEMDAIIQQFGN</sequence>
<dbReference type="InterPro" id="IPR000801">
    <property type="entry name" value="Esterase-like"/>
</dbReference>
<dbReference type="Gene3D" id="3.40.50.1820">
    <property type="entry name" value="alpha/beta hydrolase"/>
    <property type="match status" value="1"/>
</dbReference>
<dbReference type="EMBL" id="QLII01000001">
    <property type="protein sequence ID" value="RAI78010.1"/>
    <property type="molecule type" value="Genomic_DNA"/>
</dbReference>
<dbReference type="Proteomes" id="UP000249016">
    <property type="component" value="Unassembled WGS sequence"/>
</dbReference>
<evidence type="ECO:0000313" key="1">
    <source>
        <dbReference type="EMBL" id="RAI78010.1"/>
    </source>
</evidence>
<dbReference type="InterPro" id="IPR050583">
    <property type="entry name" value="Mycobacterial_A85_antigen"/>
</dbReference>
<reference evidence="1 2" key="1">
    <citation type="submission" date="2018-06" db="EMBL/GenBank/DDBJ databases">
        <title>Spirosoma sp. HMF3257 Genome sequencing and assembly.</title>
        <authorList>
            <person name="Kang H."/>
            <person name="Cha I."/>
            <person name="Kim H."/>
            <person name="Kang J."/>
            <person name="Joh K."/>
        </authorList>
    </citation>
    <scope>NUCLEOTIDE SEQUENCE [LARGE SCALE GENOMIC DNA]</scope>
    <source>
        <strain evidence="1 2">HMF3257</strain>
    </source>
</reference>
<keyword evidence="2" id="KW-1185">Reference proteome</keyword>
<evidence type="ECO:0000313" key="2">
    <source>
        <dbReference type="Proteomes" id="UP000249016"/>
    </source>
</evidence>
<evidence type="ECO:0008006" key="3">
    <source>
        <dbReference type="Google" id="ProtNLM"/>
    </source>
</evidence>
<dbReference type="PANTHER" id="PTHR48098:SF3">
    <property type="entry name" value="IRON(III) ENTEROBACTIN ESTERASE"/>
    <property type="match status" value="1"/>
</dbReference>
<dbReference type="AlphaFoldDB" id="A0A327NRM8"/>
<dbReference type="InterPro" id="IPR029058">
    <property type="entry name" value="AB_hydrolase_fold"/>
</dbReference>
<proteinExistence type="predicted"/>
<dbReference type="SUPFAM" id="SSF53474">
    <property type="entry name" value="alpha/beta-Hydrolases"/>
    <property type="match status" value="1"/>
</dbReference>
<accession>A0A327NRM8</accession>
<protein>
    <recommendedName>
        <fullName evidence="3">Esterase</fullName>
    </recommendedName>
</protein>
<name>A0A327NRM8_9BACT</name>
<dbReference type="Pfam" id="PF00756">
    <property type="entry name" value="Esterase"/>
    <property type="match status" value="1"/>
</dbReference>
<gene>
    <name evidence="1" type="ORF">HMF3257_35015</name>
</gene>
<dbReference type="PANTHER" id="PTHR48098">
    <property type="entry name" value="ENTEROCHELIN ESTERASE-RELATED"/>
    <property type="match status" value="1"/>
</dbReference>